<feature type="domain" description="GH15-like" evidence="2">
    <location>
        <begin position="101"/>
        <end position="568"/>
    </location>
</feature>
<dbReference type="OrthoDB" id="6123450at2759"/>
<sequence>MASRTDMESDLLSCEKDPLPRSVTLRPHGSIIEHNHHRYRSVVTKGLFLCLLMLSAIVTKASLGLWPHCLNSQSIHFDHQSNHQSLLLESRILANIGPGIGAKEGLVVASPSRGHGKEPDYYYTWTRDSALTISTLISHLRSDLADIDNATESWEMYSALSDTLKEYLFRDYVESQAEIQIVKNPSGDLKSGGLNEPKFHVNGTPFIGNWGRPQRDGPALRAITVMIYANFLLDRGFPSDVGYVKQWIYDPRQLKAPGKVLKNDLEEVAHGWSKGGFDLWEEVDGHHLFTLLVSRKALYHGSIFARRLKDFGAADHYLAQAHAITQKLPLFWDSKRGYWLSSLRGRDLELAPIKSEFEPTNIYPRREWLDCALPLSIIHAGSHTLQPSHNFSFPFSAIDPNVLSTMHLYIKSFDGLYGINDGKSWLDGWALGRYKEDVYDGKGQCQGNPWFICTFSLAHSLYLAYKEFREVGAIVIANQTLSFWEDVVSISCTPPKVGAGDVWIEGRDRRFTEGMKCLKEVAGRFMEVGMQVAKKNGGRMSEQIGRNDGQFKGARDLTWSYASLLDLIRVRSDLD</sequence>
<evidence type="ECO:0000256" key="1">
    <source>
        <dbReference type="SAM" id="Phobius"/>
    </source>
</evidence>
<dbReference type="SUPFAM" id="SSF48208">
    <property type="entry name" value="Six-hairpin glycosidases"/>
    <property type="match status" value="1"/>
</dbReference>
<dbReference type="GO" id="GO:0005975">
    <property type="term" value="P:carbohydrate metabolic process"/>
    <property type="evidence" value="ECO:0007669"/>
    <property type="project" value="InterPro"/>
</dbReference>
<feature type="transmembrane region" description="Helical" evidence="1">
    <location>
        <begin position="46"/>
        <end position="66"/>
    </location>
</feature>
<protein>
    <submittedName>
        <fullName evidence="3">Glucoamylase</fullName>
    </submittedName>
</protein>
<evidence type="ECO:0000259" key="2">
    <source>
        <dbReference type="Pfam" id="PF00723"/>
    </source>
</evidence>
<dbReference type="InterPro" id="IPR011613">
    <property type="entry name" value="GH15-like"/>
</dbReference>
<dbReference type="PANTHER" id="PTHR31616:SF9">
    <property type="entry name" value="GLUCOAMYLASE, INTRACELLULAR SPORULATION-SPECIFIC"/>
    <property type="match status" value="1"/>
</dbReference>
<reference evidence="3" key="1">
    <citation type="submission" date="2015-01" db="EMBL/GenBank/DDBJ databases">
        <title>The Genome Sequence of Cryptococcus gattii CA1280.</title>
        <authorList>
            <consortium name="The Broad Institute Genomics Platform"/>
            <person name="Cuomo C."/>
            <person name="Litvintseva A."/>
            <person name="Chen Y."/>
            <person name="Heitman J."/>
            <person name="Sun S."/>
            <person name="Springer D."/>
            <person name="Dromer F."/>
            <person name="Young S."/>
            <person name="Zeng Q."/>
            <person name="Gargeya S."/>
            <person name="Abouelleil A."/>
            <person name="Alvarado L."/>
            <person name="Chapman S.B."/>
            <person name="Gainer-Dewar J."/>
            <person name="Goldberg J."/>
            <person name="Griggs A."/>
            <person name="Gujja S."/>
            <person name="Hansen M."/>
            <person name="Howarth C."/>
            <person name="Imamovic A."/>
            <person name="Larimer J."/>
            <person name="Murphy C."/>
            <person name="Naylor J."/>
            <person name="Pearson M."/>
            <person name="Priest M."/>
            <person name="Roberts A."/>
            <person name="Saif S."/>
            <person name="Shea T."/>
            <person name="Sykes S."/>
            <person name="Wortman J."/>
            <person name="Nusbaum C."/>
            <person name="Birren B."/>
        </authorList>
    </citation>
    <scope>NUCLEOTIDE SEQUENCE [LARGE SCALE GENOMIC DNA]</scope>
    <source>
        <strain evidence="3">CA1280</strain>
    </source>
</reference>
<dbReference type="AlphaFoldDB" id="A0A0D0TK23"/>
<dbReference type="PANTHER" id="PTHR31616">
    <property type="entry name" value="TREHALASE"/>
    <property type="match status" value="1"/>
</dbReference>
<dbReference type="Pfam" id="PF00723">
    <property type="entry name" value="Glyco_hydro_15"/>
    <property type="match status" value="1"/>
</dbReference>
<evidence type="ECO:0000313" key="3">
    <source>
        <dbReference type="EMBL" id="KIR46792.1"/>
    </source>
</evidence>
<accession>A0A0D0TK23</accession>
<keyword evidence="1" id="KW-0472">Membrane</keyword>
<keyword evidence="1" id="KW-1133">Transmembrane helix</keyword>
<dbReference type="Gene3D" id="1.50.10.10">
    <property type="match status" value="1"/>
</dbReference>
<name>A0A0D0TK23_CRYGA</name>
<dbReference type="InterPro" id="IPR008928">
    <property type="entry name" value="6-hairpin_glycosidase_sf"/>
</dbReference>
<dbReference type="GO" id="GO:0000324">
    <property type="term" value="C:fungal-type vacuole"/>
    <property type="evidence" value="ECO:0007669"/>
    <property type="project" value="TreeGrafter"/>
</dbReference>
<dbReference type="HOGENOM" id="CLU_012173_2_0_1"/>
<proteinExistence type="predicted"/>
<gene>
    <name evidence="3" type="ORF">I312_03683</name>
</gene>
<dbReference type="InterPro" id="IPR012341">
    <property type="entry name" value="6hp_glycosidase-like_sf"/>
</dbReference>
<organism evidence="3">
    <name type="scientific">Cryptococcus bacillisporus CA1280</name>
    <dbReference type="NCBI Taxonomy" id="1296109"/>
    <lineage>
        <taxon>Eukaryota</taxon>
        <taxon>Fungi</taxon>
        <taxon>Dikarya</taxon>
        <taxon>Basidiomycota</taxon>
        <taxon>Agaricomycotina</taxon>
        <taxon>Tremellomycetes</taxon>
        <taxon>Tremellales</taxon>
        <taxon>Cryptococcaceae</taxon>
        <taxon>Cryptococcus</taxon>
        <taxon>Cryptococcus gattii species complex</taxon>
    </lineage>
</organism>
<dbReference type="EMBL" id="KN847982">
    <property type="protein sequence ID" value="KIR46792.1"/>
    <property type="molecule type" value="Genomic_DNA"/>
</dbReference>
<keyword evidence="1" id="KW-0812">Transmembrane</keyword>
<dbReference type="GO" id="GO:0004553">
    <property type="term" value="F:hydrolase activity, hydrolyzing O-glycosyl compounds"/>
    <property type="evidence" value="ECO:0007669"/>
    <property type="project" value="TreeGrafter"/>
</dbReference>